<reference evidence="21 22" key="1">
    <citation type="submission" date="2022-12" db="EMBL/GenBank/DDBJ databases">
        <title>Chromosome-level genome of Tegillarca granosa.</title>
        <authorList>
            <person name="Kim J."/>
        </authorList>
    </citation>
    <scope>NUCLEOTIDE SEQUENCE [LARGE SCALE GENOMIC DNA]</scope>
    <source>
        <strain evidence="21">Teg-2019</strain>
        <tissue evidence="21">Adductor muscle</tissue>
    </source>
</reference>
<dbReference type="CDD" id="cd21743">
    <property type="entry name" value="CTD_KDM2A_2B-like"/>
    <property type="match status" value="1"/>
</dbReference>
<dbReference type="Gene3D" id="1.20.58.1360">
    <property type="match status" value="1"/>
</dbReference>
<keyword evidence="4" id="KW-0479">Metal-binding</keyword>
<keyword evidence="5 16" id="KW-0863">Zinc-finger</keyword>
<dbReference type="Gene3D" id="6.10.280.250">
    <property type="match status" value="1"/>
</dbReference>
<comment type="similarity">
    <text evidence="2">Belongs to the JHDM1 histone demethylase family.</text>
</comment>
<feature type="region of interest" description="Disordered" evidence="17">
    <location>
        <begin position="877"/>
        <end position="1070"/>
    </location>
</feature>
<dbReference type="Gene3D" id="3.30.40.10">
    <property type="entry name" value="Zinc/RING finger domain, C3HC4 (zinc finger)"/>
    <property type="match status" value="1"/>
</dbReference>
<keyword evidence="8" id="KW-0223">Dioxygenase</keyword>
<dbReference type="Gene3D" id="2.60.120.650">
    <property type="entry name" value="Cupin"/>
    <property type="match status" value="1"/>
</dbReference>
<evidence type="ECO:0000256" key="2">
    <source>
        <dbReference type="ARBA" id="ARBA00008037"/>
    </source>
</evidence>
<evidence type="ECO:0000256" key="13">
    <source>
        <dbReference type="ARBA" id="ARBA00023163"/>
    </source>
</evidence>
<dbReference type="InterPro" id="IPR050690">
    <property type="entry name" value="JHDM1_Histone_Demethylase"/>
</dbReference>
<dbReference type="InterPro" id="IPR019787">
    <property type="entry name" value="Znf_PHD-finger"/>
</dbReference>
<keyword evidence="10" id="KW-0408">Iron</keyword>
<organism evidence="21 22">
    <name type="scientific">Tegillarca granosa</name>
    <name type="common">Malaysian cockle</name>
    <name type="synonym">Anadara granosa</name>
    <dbReference type="NCBI Taxonomy" id="220873"/>
    <lineage>
        <taxon>Eukaryota</taxon>
        <taxon>Metazoa</taxon>
        <taxon>Spiralia</taxon>
        <taxon>Lophotrochozoa</taxon>
        <taxon>Mollusca</taxon>
        <taxon>Bivalvia</taxon>
        <taxon>Autobranchia</taxon>
        <taxon>Pteriomorphia</taxon>
        <taxon>Arcoida</taxon>
        <taxon>Arcoidea</taxon>
        <taxon>Arcidae</taxon>
        <taxon>Tegillarca</taxon>
    </lineage>
</organism>
<feature type="compositionally biased region" description="Basic and acidic residues" evidence="17">
    <location>
        <begin position="493"/>
        <end position="502"/>
    </location>
</feature>
<sequence length="1070" mass="120545">MDCITEDEGVGAIEQKGADDKRIGDSQLVGLEGQISEYQSCGQQKNESSSDINEKDFNRHVLNGGNPSITEFYPSLPVVEGVNEDKTVSLDVIPETKIGEHLAQQGYHSVIQNDPISISKSEQNTVVNENVTMDISTNITGNVETSATTILCQNGNPISEHTIQVQGYFGAKVNSDGPCENPKATGTKSNLTSTITTRIKEKKTYTDVDIDDDEIEGKRNYSIEEKLKSHRYNKKYVRNLKGEGSRRMIDVMDVMTQKAMEMSMREWVQYFENPERERLLNVISLEFSHTKLENYVESPNFVRQIDWVDTVWPPHYKECQTESTNIIEKMKYPKVRKYCLMSVGGCYTDFHIDFGGTSVWYHILHGEKVFWLVPPTERNMDIYVNWVLSGKQGDAFLADLVDGCQRIELHAGYTFIIPSGWIHAVYTPKDSLVFGGNFIHSFNIINQIRVSEVEDKTHVPQKFRYPFYAETAWYVLARYVACVAGKSYVELPPEDKENDDKSQLSVFDEGSRSPSQYSVESVVMDTKKPSSKDGNTQETHKLSKSVTIELTRIDDTTLKKSNIDEENIPRKRASPRKFSSDSCSSADTVIYDKPSDLEDSPKQENDSAKDEKSGRKKVKAETESNLVPVSKEKKWHHLTKHELKGLHELIKWIEDLPANKKGVPKDVIDPDAVIREAKQMLEDHKGDNQVLACTGEPILVWPPSKKKMKSKPKHGSKPKSSQKGSPSSTIRKRRTRCKKCEPCTRTDCGECNFCKDMKKYGGPGRMKQSCISRQCLAPVLPHTALCMICGDDTRVKGEVTDELVSTLMECGICWEIVHPKCLSQKYENLDNEGNINEDLPNSWECPKCCHDGKQGQLKVITFDPRTFKGCSIKKLGDGQLSSSSESLLDQDKPKSPETPGKRVITKQGSSDKDTVKEEPVDVEVDVKEEEKTSIKESTNSKPNTESKSKVAVKSTIGRPSLSPRKHLQSIINRKKNKSPLKGKSVIKSPVKKPKVDPAPSTIISETGNPLSTEPVITRSGRTVKRSPQLTDENVEADIPRKKQKRDENIEADSPRKRPRREVVIPHRYLD</sequence>
<name>A0ABQ9F3Q0_TEGGR</name>
<keyword evidence="11" id="KW-0805">Transcription regulation</keyword>
<dbReference type="Pfam" id="PF16866">
    <property type="entry name" value="PHD_4"/>
    <property type="match status" value="1"/>
</dbReference>
<keyword evidence="12" id="KW-0238">DNA-binding</keyword>
<dbReference type="CDD" id="cd15555">
    <property type="entry name" value="PHD_KDM2A_2B"/>
    <property type="match status" value="1"/>
</dbReference>
<evidence type="ECO:0000256" key="5">
    <source>
        <dbReference type="ARBA" id="ARBA00022771"/>
    </source>
</evidence>
<keyword evidence="9" id="KW-0560">Oxidoreductase</keyword>
<dbReference type="PROSITE" id="PS01359">
    <property type="entry name" value="ZF_PHD_1"/>
    <property type="match status" value="1"/>
</dbReference>
<comment type="catalytic activity">
    <reaction evidence="15">
        <text>N(6),N(6)-dimethyl-L-lysyl(36)-[histone H3] + 2 2-oxoglutarate + 2 O2 = L-lysyl(36)-[histone H3] + 2 formaldehyde + 2 succinate + 2 CO2</text>
        <dbReference type="Rhea" id="RHEA:42032"/>
        <dbReference type="Rhea" id="RHEA-COMP:9785"/>
        <dbReference type="Rhea" id="RHEA-COMP:9787"/>
        <dbReference type="ChEBI" id="CHEBI:15379"/>
        <dbReference type="ChEBI" id="CHEBI:16526"/>
        <dbReference type="ChEBI" id="CHEBI:16810"/>
        <dbReference type="ChEBI" id="CHEBI:16842"/>
        <dbReference type="ChEBI" id="CHEBI:29969"/>
        <dbReference type="ChEBI" id="CHEBI:30031"/>
        <dbReference type="ChEBI" id="CHEBI:61976"/>
        <dbReference type="EC" id="1.14.11.27"/>
    </reaction>
</comment>
<feature type="compositionally biased region" description="Basic residues" evidence="17">
    <location>
        <begin position="963"/>
        <end position="980"/>
    </location>
</feature>
<feature type="compositionally biased region" description="Polar residues" evidence="17">
    <location>
        <begin position="1001"/>
        <end position="1011"/>
    </location>
</feature>
<keyword evidence="7" id="KW-0156">Chromatin regulator</keyword>
<dbReference type="SUPFAM" id="SSF57903">
    <property type="entry name" value="FYVE/PHD zinc finger"/>
    <property type="match status" value="1"/>
</dbReference>
<dbReference type="Pfam" id="PF13621">
    <property type="entry name" value="Cupin_8"/>
    <property type="match status" value="1"/>
</dbReference>
<evidence type="ECO:0000259" key="18">
    <source>
        <dbReference type="PROSITE" id="PS50016"/>
    </source>
</evidence>
<feature type="compositionally biased region" description="Low complexity" evidence="17">
    <location>
        <begin position="877"/>
        <end position="887"/>
    </location>
</feature>
<evidence type="ECO:0000256" key="3">
    <source>
        <dbReference type="ARBA" id="ARBA00013246"/>
    </source>
</evidence>
<feature type="compositionally biased region" description="Basic and acidic residues" evidence="17">
    <location>
        <begin position="909"/>
        <end position="934"/>
    </location>
</feature>
<feature type="region of interest" description="Disordered" evidence="17">
    <location>
        <begin position="701"/>
        <end position="730"/>
    </location>
</feature>
<evidence type="ECO:0000313" key="22">
    <source>
        <dbReference type="Proteomes" id="UP001217089"/>
    </source>
</evidence>
<feature type="compositionally biased region" description="Basic and acidic residues" evidence="17">
    <location>
        <begin position="593"/>
        <end position="613"/>
    </location>
</feature>
<dbReference type="EMBL" id="JARBDR010000440">
    <property type="protein sequence ID" value="KAJ8312020.1"/>
    <property type="molecule type" value="Genomic_DNA"/>
</dbReference>
<keyword evidence="13" id="KW-0804">Transcription</keyword>
<evidence type="ECO:0000256" key="11">
    <source>
        <dbReference type="ARBA" id="ARBA00023015"/>
    </source>
</evidence>
<dbReference type="InterPro" id="IPR003347">
    <property type="entry name" value="JmjC_dom"/>
</dbReference>
<dbReference type="PROSITE" id="PS51058">
    <property type="entry name" value="ZF_CXXC"/>
    <property type="match status" value="1"/>
</dbReference>
<feature type="domain" description="JmjC" evidence="20">
    <location>
        <begin position="287"/>
        <end position="455"/>
    </location>
</feature>
<feature type="region of interest" description="Disordered" evidence="17">
    <location>
        <begin position="491"/>
        <end position="543"/>
    </location>
</feature>
<evidence type="ECO:0000256" key="8">
    <source>
        <dbReference type="ARBA" id="ARBA00022964"/>
    </source>
</evidence>
<accession>A0ABQ9F3Q0</accession>
<dbReference type="SUPFAM" id="SSF51197">
    <property type="entry name" value="Clavaminate synthase-like"/>
    <property type="match status" value="1"/>
</dbReference>
<evidence type="ECO:0000256" key="14">
    <source>
        <dbReference type="ARBA" id="ARBA00023242"/>
    </source>
</evidence>
<evidence type="ECO:0000256" key="7">
    <source>
        <dbReference type="ARBA" id="ARBA00022853"/>
    </source>
</evidence>
<evidence type="ECO:0000256" key="4">
    <source>
        <dbReference type="ARBA" id="ARBA00022723"/>
    </source>
</evidence>
<feature type="compositionally biased region" description="Low complexity" evidence="17">
    <location>
        <begin position="718"/>
        <end position="728"/>
    </location>
</feature>
<evidence type="ECO:0000259" key="19">
    <source>
        <dbReference type="PROSITE" id="PS51058"/>
    </source>
</evidence>
<dbReference type="Proteomes" id="UP001217089">
    <property type="component" value="Unassembled WGS sequence"/>
</dbReference>
<evidence type="ECO:0000256" key="10">
    <source>
        <dbReference type="ARBA" id="ARBA00023004"/>
    </source>
</evidence>
<feature type="compositionally biased region" description="Basic and acidic residues" evidence="17">
    <location>
        <begin position="1037"/>
        <end position="1070"/>
    </location>
</feature>
<feature type="domain" description="PHD-type" evidence="18">
    <location>
        <begin position="783"/>
        <end position="851"/>
    </location>
</feature>
<dbReference type="Pfam" id="PF02008">
    <property type="entry name" value="zf-CXXC"/>
    <property type="match status" value="1"/>
</dbReference>
<evidence type="ECO:0000256" key="1">
    <source>
        <dbReference type="ARBA" id="ARBA00004123"/>
    </source>
</evidence>
<protein>
    <recommendedName>
        <fullName evidence="3">[histone H3]-dimethyl-L-lysine(36) demethylase</fullName>
        <ecNumber evidence="3">1.14.11.27</ecNumber>
    </recommendedName>
</protein>
<dbReference type="PROSITE" id="PS51184">
    <property type="entry name" value="JMJC"/>
    <property type="match status" value="1"/>
</dbReference>
<evidence type="ECO:0000256" key="9">
    <source>
        <dbReference type="ARBA" id="ARBA00023002"/>
    </source>
</evidence>
<dbReference type="InterPro" id="IPR011011">
    <property type="entry name" value="Znf_FYVE_PHD"/>
</dbReference>
<dbReference type="InterPro" id="IPR013083">
    <property type="entry name" value="Znf_RING/FYVE/PHD"/>
</dbReference>
<evidence type="ECO:0000256" key="16">
    <source>
        <dbReference type="PROSITE-ProRule" id="PRU00509"/>
    </source>
</evidence>
<dbReference type="EC" id="1.14.11.27" evidence="3"/>
<keyword evidence="14" id="KW-0539">Nucleus</keyword>
<evidence type="ECO:0000256" key="15">
    <source>
        <dbReference type="ARBA" id="ARBA00047915"/>
    </source>
</evidence>
<proteinExistence type="inferred from homology"/>
<evidence type="ECO:0000256" key="17">
    <source>
        <dbReference type="SAM" id="MobiDB-lite"/>
    </source>
</evidence>
<dbReference type="InterPro" id="IPR002857">
    <property type="entry name" value="Znf_CXXC"/>
</dbReference>
<keyword evidence="22" id="KW-1185">Reference proteome</keyword>
<feature type="region of interest" description="Disordered" evidence="17">
    <location>
        <begin position="564"/>
        <end position="625"/>
    </location>
</feature>
<evidence type="ECO:0000256" key="12">
    <source>
        <dbReference type="ARBA" id="ARBA00023125"/>
    </source>
</evidence>
<dbReference type="PROSITE" id="PS50016">
    <property type="entry name" value="ZF_PHD_2"/>
    <property type="match status" value="1"/>
</dbReference>
<dbReference type="PANTHER" id="PTHR23123">
    <property type="entry name" value="PHD/F-BOX CONTAINING PROTEIN"/>
    <property type="match status" value="1"/>
</dbReference>
<evidence type="ECO:0000259" key="20">
    <source>
        <dbReference type="PROSITE" id="PS51184"/>
    </source>
</evidence>
<feature type="domain" description="CXXC-type" evidence="19">
    <location>
        <begin position="730"/>
        <end position="776"/>
    </location>
</feature>
<keyword evidence="6" id="KW-0862">Zinc</keyword>
<dbReference type="SMART" id="SM00558">
    <property type="entry name" value="JmjC"/>
    <property type="match status" value="1"/>
</dbReference>
<feature type="compositionally biased region" description="Basic residues" evidence="17">
    <location>
        <begin position="704"/>
        <end position="717"/>
    </location>
</feature>
<evidence type="ECO:0000313" key="21">
    <source>
        <dbReference type="EMBL" id="KAJ8312020.1"/>
    </source>
</evidence>
<evidence type="ECO:0000256" key="6">
    <source>
        <dbReference type="ARBA" id="ARBA00022833"/>
    </source>
</evidence>
<dbReference type="InterPro" id="IPR041667">
    <property type="entry name" value="Cupin_8"/>
</dbReference>
<comment type="subcellular location">
    <subcellularLocation>
        <location evidence="1">Nucleus</location>
    </subcellularLocation>
</comment>
<dbReference type="InterPro" id="IPR019786">
    <property type="entry name" value="Zinc_finger_PHD-type_CS"/>
</dbReference>
<gene>
    <name evidence="21" type="ORF">KUTeg_009393</name>
</gene>
<comment type="caution">
    <text evidence="21">The sequence shown here is derived from an EMBL/GenBank/DDBJ whole genome shotgun (WGS) entry which is preliminary data.</text>
</comment>